<dbReference type="GO" id="GO:0003700">
    <property type="term" value="F:DNA-binding transcription factor activity"/>
    <property type="evidence" value="ECO:0007669"/>
    <property type="project" value="InterPro"/>
</dbReference>
<dbReference type="STRING" id="393762.SAMN05660472_00823"/>
<dbReference type="EMBL" id="FNFP01000001">
    <property type="protein sequence ID" value="SDK13090.1"/>
    <property type="molecule type" value="Genomic_DNA"/>
</dbReference>
<dbReference type="InterPro" id="IPR000847">
    <property type="entry name" value="LysR_HTH_N"/>
</dbReference>
<dbReference type="SUPFAM" id="SSF46785">
    <property type="entry name" value="Winged helix' DNA-binding domain"/>
    <property type="match status" value="1"/>
</dbReference>
<evidence type="ECO:0000256" key="2">
    <source>
        <dbReference type="ARBA" id="ARBA00023015"/>
    </source>
</evidence>
<comment type="similarity">
    <text evidence="1">Belongs to the LysR transcriptional regulatory family.</text>
</comment>
<dbReference type="PANTHER" id="PTHR30419:SF24">
    <property type="entry name" value="HTH-TYPE TRANSCRIPTIONAL REGULATOR CZCR"/>
    <property type="match status" value="1"/>
</dbReference>
<reference evidence="6 7" key="1">
    <citation type="submission" date="2016-10" db="EMBL/GenBank/DDBJ databases">
        <authorList>
            <person name="de Groot N.N."/>
        </authorList>
    </citation>
    <scope>NUCLEOTIDE SEQUENCE [LARGE SCALE GENOMIC DNA]</scope>
    <source>
        <strain evidence="6 7">DSM 18346</strain>
    </source>
</reference>
<dbReference type="PRINTS" id="PR00039">
    <property type="entry name" value="HTHLYSR"/>
</dbReference>
<keyword evidence="4" id="KW-0804">Transcription</keyword>
<dbReference type="AlphaFoldDB" id="A0A1G8ZFZ4"/>
<name>A0A1G8ZFZ4_9FIRM</name>
<keyword evidence="7" id="KW-1185">Reference proteome</keyword>
<dbReference type="Gene3D" id="1.10.10.10">
    <property type="entry name" value="Winged helix-like DNA-binding domain superfamily/Winged helix DNA-binding domain"/>
    <property type="match status" value="1"/>
</dbReference>
<keyword evidence="2" id="KW-0805">Transcription regulation</keyword>
<dbReference type="Pfam" id="PF03466">
    <property type="entry name" value="LysR_substrate"/>
    <property type="match status" value="1"/>
</dbReference>
<keyword evidence="3 6" id="KW-0238">DNA-binding</keyword>
<dbReference type="InterPro" id="IPR050950">
    <property type="entry name" value="HTH-type_LysR_regulators"/>
</dbReference>
<dbReference type="Gene3D" id="3.40.190.290">
    <property type="match status" value="1"/>
</dbReference>
<dbReference type="Proteomes" id="UP000198718">
    <property type="component" value="Unassembled WGS sequence"/>
</dbReference>
<dbReference type="CDD" id="cd05466">
    <property type="entry name" value="PBP2_LTTR_substrate"/>
    <property type="match status" value="1"/>
</dbReference>
<dbReference type="InterPro" id="IPR005119">
    <property type="entry name" value="LysR_subst-bd"/>
</dbReference>
<evidence type="ECO:0000256" key="4">
    <source>
        <dbReference type="ARBA" id="ARBA00023163"/>
    </source>
</evidence>
<gene>
    <name evidence="6" type="ORF">SAMN05660472_00823</name>
</gene>
<proteinExistence type="inferred from homology"/>
<evidence type="ECO:0000313" key="6">
    <source>
        <dbReference type="EMBL" id="SDK13090.1"/>
    </source>
</evidence>
<dbReference type="RefSeq" id="WP_090550632.1">
    <property type="nucleotide sequence ID" value="NZ_FNFP01000001.1"/>
</dbReference>
<organism evidence="6 7">
    <name type="scientific">Natronincola ferrireducens</name>
    <dbReference type="NCBI Taxonomy" id="393762"/>
    <lineage>
        <taxon>Bacteria</taxon>
        <taxon>Bacillati</taxon>
        <taxon>Bacillota</taxon>
        <taxon>Clostridia</taxon>
        <taxon>Peptostreptococcales</taxon>
        <taxon>Natronincolaceae</taxon>
        <taxon>Natronincola</taxon>
    </lineage>
</organism>
<evidence type="ECO:0000259" key="5">
    <source>
        <dbReference type="PROSITE" id="PS50931"/>
    </source>
</evidence>
<evidence type="ECO:0000256" key="1">
    <source>
        <dbReference type="ARBA" id="ARBA00009437"/>
    </source>
</evidence>
<dbReference type="InterPro" id="IPR036388">
    <property type="entry name" value="WH-like_DNA-bd_sf"/>
</dbReference>
<dbReference type="PANTHER" id="PTHR30419">
    <property type="entry name" value="HTH-TYPE TRANSCRIPTIONAL REGULATOR YBHD"/>
    <property type="match status" value="1"/>
</dbReference>
<dbReference type="Pfam" id="PF00126">
    <property type="entry name" value="HTH_1"/>
    <property type="match status" value="1"/>
</dbReference>
<evidence type="ECO:0000256" key="3">
    <source>
        <dbReference type="ARBA" id="ARBA00023125"/>
    </source>
</evidence>
<protein>
    <submittedName>
        <fullName evidence="6">DNA-binding transcriptional regulator, LysR family</fullName>
    </submittedName>
</protein>
<feature type="domain" description="HTH lysR-type" evidence="5">
    <location>
        <begin position="1"/>
        <end position="58"/>
    </location>
</feature>
<dbReference type="GO" id="GO:0005829">
    <property type="term" value="C:cytosol"/>
    <property type="evidence" value="ECO:0007669"/>
    <property type="project" value="TreeGrafter"/>
</dbReference>
<dbReference type="GO" id="GO:0003677">
    <property type="term" value="F:DNA binding"/>
    <property type="evidence" value="ECO:0007669"/>
    <property type="project" value="UniProtKB-KW"/>
</dbReference>
<dbReference type="SUPFAM" id="SSF53850">
    <property type="entry name" value="Periplasmic binding protein-like II"/>
    <property type="match status" value="1"/>
</dbReference>
<evidence type="ECO:0000313" key="7">
    <source>
        <dbReference type="Proteomes" id="UP000198718"/>
    </source>
</evidence>
<dbReference type="PROSITE" id="PS50931">
    <property type="entry name" value="HTH_LYSR"/>
    <property type="match status" value="1"/>
</dbReference>
<accession>A0A1G8ZFZ4</accession>
<dbReference type="InterPro" id="IPR036390">
    <property type="entry name" value="WH_DNA-bd_sf"/>
</dbReference>
<sequence>MSLLKYGIFSTTVELGSLTRAAEALNLTQSGISHAISSLELEFGFPLLIRNRSGISLTSNGEYLLKYIHEILQLDEQLKQEVAAINGLQVGTVRIGTFTSVSTQWLPGVIKEFQNNYPSIHIKLLEGDYDEINYWIANGAVDFGFMVLAANKSFDFIPLKKDKMVCILPHQHPLGCRDLIDFREIKDEPFIMPKWGKNHDVRQILKVNKIIPNIRYEVLEEQAIIAMVQKDLGISILPEMAIPNLQSNICSVNLKGSHYRTIGIAAYSLQNLSNASQKFVNHLRAWLEEQKLLDFR</sequence>
<dbReference type="OrthoDB" id="63123at2"/>